<accession>A0A6L3VQ57</accession>
<dbReference type="AlphaFoldDB" id="A0A6L3VQ57"/>
<evidence type="ECO:0000313" key="8">
    <source>
        <dbReference type="Proteomes" id="UP000483004"/>
    </source>
</evidence>
<dbReference type="Pfam" id="PF00392">
    <property type="entry name" value="GntR"/>
    <property type="match status" value="1"/>
</dbReference>
<keyword evidence="8" id="KW-1185">Reference proteome</keyword>
<dbReference type="EMBL" id="WBMR01000072">
    <property type="protein sequence ID" value="KAB2378092.1"/>
    <property type="molecule type" value="Genomic_DNA"/>
</dbReference>
<dbReference type="InterPro" id="IPR015421">
    <property type="entry name" value="PyrdxlP-dep_Trfase_major"/>
</dbReference>
<dbReference type="GO" id="GO:0003677">
    <property type="term" value="F:DNA binding"/>
    <property type="evidence" value="ECO:0007669"/>
    <property type="project" value="UniProtKB-KW"/>
</dbReference>
<dbReference type="Gene3D" id="3.90.1150.10">
    <property type="entry name" value="Aspartate Aminotransferase, domain 1"/>
    <property type="match status" value="1"/>
</dbReference>
<comment type="caution">
    <text evidence="7">The sequence shown here is derived from an EMBL/GenBank/DDBJ whole genome shotgun (WGS) entry which is preliminary data.</text>
</comment>
<keyword evidence="5" id="KW-0804">Transcription</keyword>
<evidence type="ECO:0000259" key="6">
    <source>
        <dbReference type="PROSITE" id="PS50949"/>
    </source>
</evidence>
<evidence type="ECO:0000256" key="5">
    <source>
        <dbReference type="ARBA" id="ARBA00023163"/>
    </source>
</evidence>
<dbReference type="InterPro" id="IPR000524">
    <property type="entry name" value="Tscrpt_reg_HTH_GntR"/>
</dbReference>
<dbReference type="GO" id="GO:0030170">
    <property type="term" value="F:pyridoxal phosphate binding"/>
    <property type="evidence" value="ECO:0007669"/>
    <property type="project" value="InterPro"/>
</dbReference>
<dbReference type="InterPro" id="IPR015422">
    <property type="entry name" value="PyrdxlP-dep_Trfase_small"/>
</dbReference>
<dbReference type="SUPFAM" id="SSF53383">
    <property type="entry name" value="PLP-dependent transferases"/>
    <property type="match status" value="1"/>
</dbReference>
<dbReference type="CDD" id="cd00609">
    <property type="entry name" value="AAT_like"/>
    <property type="match status" value="1"/>
</dbReference>
<reference evidence="7 8" key="1">
    <citation type="submission" date="2019-09" db="EMBL/GenBank/DDBJ databases">
        <title>Actinomadura physcomitrii sp. nov., a novel actinomycete isolated from moss [Physcomitrium sphaericum (Ludw) Fuernr].</title>
        <authorList>
            <person name="Liu C."/>
            <person name="Zhuang X."/>
        </authorList>
    </citation>
    <scope>NUCLEOTIDE SEQUENCE [LARGE SCALE GENOMIC DNA]</scope>
    <source>
        <strain evidence="7 8">CYP1-1B</strain>
    </source>
</reference>
<dbReference type="Pfam" id="PF00155">
    <property type="entry name" value="Aminotran_1_2"/>
    <property type="match status" value="1"/>
</dbReference>
<dbReference type="InterPro" id="IPR004839">
    <property type="entry name" value="Aminotransferase_I/II_large"/>
</dbReference>
<evidence type="ECO:0000256" key="1">
    <source>
        <dbReference type="ARBA" id="ARBA00005384"/>
    </source>
</evidence>
<dbReference type="SMART" id="SM00345">
    <property type="entry name" value="HTH_GNTR"/>
    <property type="match status" value="1"/>
</dbReference>
<sequence length="446" mass="45696">MDDYRRVADAVAADIAAGRLRPGDRLPPQRAFARRRGIAASTAARVYRELGRRGLVVGEVGRGTFVLAAERRAAPALAEPADARVDLELNYPVVPEQAPLLAAGLDRLIRPDVLDASLAPVGVAGTPAVREAAAALLAGGGWAPAPDDVLFAGNGRQAIAAAVAALVPPGGRLAVEALTYPVIKGIAARLGVTPVAVPVDGHGMVPGALADAHRAAPLGGVYLQPTLHNPSGTTMPEARRAELGALLERLGLCAIEDRIWAFLREDGPPPLASFAPDHAIPVDSLSKRLAPGLSAGFAAVPRRLAGRVAAALRSGAWGPAGFALEAASGWVADGTVEAIVKAKRADAASRQRIAAARLAGAAVRSDPGSYFCWWELPPPWRAETFVAAAARRGIAVTPAAAFVVGGAAAPRAVRFGLASPPEDVLARALDVLAEIAGGTPDDVPVD</sequence>
<protein>
    <submittedName>
        <fullName evidence="7">PLP-dependent aminotransferase family protein</fullName>
    </submittedName>
</protein>
<dbReference type="Gene3D" id="1.10.10.10">
    <property type="entry name" value="Winged helix-like DNA-binding domain superfamily/Winged helix DNA-binding domain"/>
    <property type="match status" value="1"/>
</dbReference>
<proteinExistence type="inferred from homology"/>
<evidence type="ECO:0000313" key="7">
    <source>
        <dbReference type="EMBL" id="KAB2378092.1"/>
    </source>
</evidence>
<evidence type="ECO:0000256" key="2">
    <source>
        <dbReference type="ARBA" id="ARBA00022898"/>
    </source>
</evidence>
<dbReference type="SUPFAM" id="SSF46785">
    <property type="entry name" value="Winged helix' DNA-binding domain"/>
    <property type="match status" value="1"/>
</dbReference>
<keyword evidence="2" id="KW-0663">Pyridoxal phosphate</keyword>
<comment type="similarity">
    <text evidence="1">In the C-terminal section; belongs to the class-I pyridoxal-phosphate-dependent aminotransferase family.</text>
</comment>
<gene>
    <name evidence="7" type="ORF">F9B16_23580</name>
</gene>
<dbReference type="PANTHER" id="PTHR46577:SF1">
    <property type="entry name" value="HTH-TYPE TRANSCRIPTIONAL REGULATORY PROTEIN GABR"/>
    <property type="match status" value="1"/>
</dbReference>
<dbReference type="Proteomes" id="UP000483004">
    <property type="component" value="Unassembled WGS sequence"/>
</dbReference>
<feature type="domain" description="HTH gntR-type" evidence="6">
    <location>
        <begin position="1"/>
        <end position="69"/>
    </location>
</feature>
<dbReference type="GO" id="GO:0008483">
    <property type="term" value="F:transaminase activity"/>
    <property type="evidence" value="ECO:0007669"/>
    <property type="project" value="UniProtKB-KW"/>
</dbReference>
<dbReference type="InterPro" id="IPR051446">
    <property type="entry name" value="HTH_trans_reg/aminotransferase"/>
</dbReference>
<keyword evidence="7" id="KW-0032">Aminotransferase</keyword>
<dbReference type="InterPro" id="IPR036388">
    <property type="entry name" value="WH-like_DNA-bd_sf"/>
</dbReference>
<evidence type="ECO:0000256" key="4">
    <source>
        <dbReference type="ARBA" id="ARBA00023125"/>
    </source>
</evidence>
<keyword evidence="4" id="KW-0238">DNA-binding</keyword>
<dbReference type="RefSeq" id="WP_151542292.1">
    <property type="nucleotide sequence ID" value="NZ_WBMR01000072.1"/>
</dbReference>
<dbReference type="OrthoDB" id="3564840at2"/>
<dbReference type="GO" id="GO:0003700">
    <property type="term" value="F:DNA-binding transcription factor activity"/>
    <property type="evidence" value="ECO:0007669"/>
    <property type="project" value="InterPro"/>
</dbReference>
<name>A0A6L3VQ57_9ACTN</name>
<organism evidence="7 8">
    <name type="scientific">Actinomadura montaniterrae</name>
    <dbReference type="NCBI Taxonomy" id="1803903"/>
    <lineage>
        <taxon>Bacteria</taxon>
        <taxon>Bacillati</taxon>
        <taxon>Actinomycetota</taxon>
        <taxon>Actinomycetes</taxon>
        <taxon>Streptosporangiales</taxon>
        <taxon>Thermomonosporaceae</taxon>
        <taxon>Actinomadura</taxon>
    </lineage>
</organism>
<dbReference type="InterPro" id="IPR036390">
    <property type="entry name" value="WH_DNA-bd_sf"/>
</dbReference>
<evidence type="ECO:0000256" key="3">
    <source>
        <dbReference type="ARBA" id="ARBA00023015"/>
    </source>
</evidence>
<dbReference type="PANTHER" id="PTHR46577">
    <property type="entry name" value="HTH-TYPE TRANSCRIPTIONAL REGULATORY PROTEIN GABR"/>
    <property type="match status" value="1"/>
</dbReference>
<keyword evidence="3" id="KW-0805">Transcription regulation</keyword>
<dbReference type="InterPro" id="IPR015424">
    <property type="entry name" value="PyrdxlP-dep_Trfase"/>
</dbReference>
<keyword evidence="7" id="KW-0808">Transferase</keyword>
<dbReference type="PROSITE" id="PS50949">
    <property type="entry name" value="HTH_GNTR"/>
    <property type="match status" value="1"/>
</dbReference>
<dbReference type="Gene3D" id="3.40.640.10">
    <property type="entry name" value="Type I PLP-dependent aspartate aminotransferase-like (Major domain)"/>
    <property type="match status" value="1"/>
</dbReference>